<evidence type="ECO:0000313" key="9">
    <source>
        <dbReference type="Proteomes" id="UP000322997"/>
    </source>
</evidence>
<name>A0A5D4RD86_9BACI</name>
<feature type="region of interest" description="Disordered" evidence="5">
    <location>
        <begin position="1"/>
        <end position="28"/>
    </location>
</feature>
<feature type="compositionally biased region" description="Basic residues" evidence="5">
    <location>
        <begin position="17"/>
        <end position="28"/>
    </location>
</feature>
<dbReference type="InterPro" id="IPR023346">
    <property type="entry name" value="Lysozyme-like_dom_sf"/>
</dbReference>
<feature type="domain" description="NlpC/P60" evidence="7">
    <location>
        <begin position="272"/>
        <end position="403"/>
    </location>
</feature>
<dbReference type="PROSITE" id="PS51935">
    <property type="entry name" value="NLPC_P60"/>
    <property type="match status" value="1"/>
</dbReference>
<dbReference type="GO" id="GO:0008234">
    <property type="term" value="F:cysteine-type peptidase activity"/>
    <property type="evidence" value="ECO:0007669"/>
    <property type="project" value="UniProtKB-KW"/>
</dbReference>
<evidence type="ECO:0000256" key="3">
    <source>
        <dbReference type="ARBA" id="ARBA00022801"/>
    </source>
</evidence>
<gene>
    <name evidence="8" type="ORF">FZC83_21505</name>
</gene>
<comment type="caution">
    <text evidence="8">The sequence shown here is derived from an EMBL/GenBank/DDBJ whole genome shotgun (WGS) entry which is preliminary data.</text>
</comment>
<dbReference type="CDD" id="cd13399">
    <property type="entry name" value="Slt35-like"/>
    <property type="match status" value="1"/>
</dbReference>
<dbReference type="Gene3D" id="3.90.1720.10">
    <property type="entry name" value="endopeptidase domain like (from Nostoc punctiforme)"/>
    <property type="match status" value="1"/>
</dbReference>
<organism evidence="8 9">
    <name type="scientific">Rossellomorea marisflavi</name>
    <dbReference type="NCBI Taxonomy" id="189381"/>
    <lineage>
        <taxon>Bacteria</taxon>
        <taxon>Bacillati</taxon>
        <taxon>Bacillota</taxon>
        <taxon>Bacilli</taxon>
        <taxon>Bacillales</taxon>
        <taxon>Bacillaceae</taxon>
        <taxon>Rossellomorea</taxon>
    </lineage>
</organism>
<feature type="transmembrane region" description="Helical" evidence="6">
    <location>
        <begin position="58"/>
        <end position="84"/>
    </location>
</feature>
<dbReference type="Gene3D" id="1.10.530.10">
    <property type="match status" value="1"/>
</dbReference>
<evidence type="ECO:0000256" key="5">
    <source>
        <dbReference type="SAM" id="MobiDB-lite"/>
    </source>
</evidence>
<dbReference type="PANTHER" id="PTHR47053:SF1">
    <property type="entry name" value="MUREIN DD-ENDOPEPTIDASE MEPH-RELATED"/>
    <property type="match status" value="1"/>
</dbReference>
<evidence type="ECO:0000256" key="1">
    <source>
        <dbReference type="ARBA" id="ARBA00007074"/>
    </source>
</evidence>
<reference evidence="8 9" key="1">
    <citation type="submission" date="2019-08" db="EMBL/GenBank/DDBJ databases">
        <title>Bacillus genomes from the desert of Cuatro Cienegas, Coahuila.</title>
        <authorList>
            <person name="Olmedo-Alvarez G."/>
        </authorList>
    </citation>
    <scope>NUCLEOTIDE SEQUENCE [LARGE SCALE GENOMIC DNA]</scope>
    <source>
        <strain evidence="8 9">CH108_3D</strain>
    </source>
</reference>
<protein>
    <submittedName>
        <fullName evidence="8">Secreted cell wall DL-endopeptidase</fullName>
    </submittedName>
</protein>
<evidence type="ECO:0000313" key="8">
    <source>
        <dbReference type="EMBL" id="TYS48251.1"/>
    </source>
</evidence>
<dbReference type="InterPro" id="IPR000064">
    <property type="entry name" value="NLP_P60_dom"/>
</dbReference>
<keyword evidence="4" id="KW-0788">Thiol protease</keyword>
<evidence type="ECO:0000256" key="4">
    <source>
        <dbReference type="ARBA" id="ARBA00022807"/>
    </source>
</evidence>
<dbReference type="Proteomes" id="UP000322997">
    <property type="component" value="Unassembled WGS sequence"/>
</dbReference>
<evidence type="ECO:0000256" key="2">
    <source>
        <dbReference type="ARBA" id="ARBA00022670"/>
    </source>
</evidence>
<feature type="compositionally biased region" description="Polar residues" evidence="5">
    <location>
        <begin position="1"/>
        <end position="12"/>
    </location>
</feature>
<evidence type="ECO:0000259" key="7">
    <source>
        <dbReference type="PROSITE" id="PS51935"/>
    </source>
</evidence>
<dbReference type="SUPFAM" id="SSF54001">
    <property type="entry name" value="Cysteine proteinases"/>
    <property type="match status" value="1"/>
</dbReference>
<dbReference type="InterPro" id="IPR038765">
    <property type="entry name" value="Papain-like_cys_pep_sf"/>
</dbReference>
<dbReference type="PANTHER" id="PTHR47053">
    <property type="entry name" value="MUREIN DD-ENDOPEPTIDASE MEPH-RELATED"/>
    <property type="match status" value="1"/>
</dbReference>
<keyword evidence="6" id="KW-1133">Transmembrane helix</keyword>
<comment type="similarity">
    <text evidence="1">Belongs to the peptidase C40 family.</text>
</comment>
<dbReference type="SUPFAM" id="SSF53955">
    <property type="entry name" value="Lysozyme-like"/>
    <property type="match status" value="1"/>
</dbReference>
<keyword evidence="3" id="KW-0378">Hydrolase</keyword>
<dbReference type="InterPro" id="IPR051202">
    <property type="entry name" value="Peptidase_C40"/>
</dbReference>
<accession>A0A5D4RD86</accession>
<evidence type="ECO:0000256" key="6">
    <source>
        <dbReference type="SAM" id="Phobius"/>
    </source>
</evidence>
<dbReference type="Pfam" id="PF00877">
    <property type="entry name" value="NLPC_P60"/>
    <property type="match status" value="1"/>
</dbReference>
<sequence length="403" mass="43243">MSQTNEPYTSDDSGARKAGKATAKKAGTHVAKKAGKKIVQKAAAGVAVKSGGAAAFSIGWPAVIAIVIAWIILIVLAFTFIILVATSGNETASRDNVTWGEGISEIGENEIPSEFIPVYQEAEKKYGVPWNLLAAHHRVETVFSTIEPMISPVGATGHMQFMPCTWVGWNHPSCSGLGEGNISEAELTDPKAIEKYGGYGVDGDGDGKADPNNLKDSVFAAANYLASNGASEGNIREAVFAYNHADWYVEEVMGFADSYVDGYVAIEEGSKGKSGVEVVDVGREWIGNSQYVFGGGRNQSDISRGRFDCSSFVHWVFDQAGIDVGPLGSTSTDTLKHLGKPIAKRDMKPGDLVFFDTYKQDGHVGIYIGDGEFIGAQTNKGVSIEDMTQGYWEEKFNGRVKRL</sequence>
<keyword evidence="6" id="KW-0812">Transmembrane</keyword>
<dbReference type="RefSeq" id="WP_148986144.1">
    <property type="nucleotide sequence ID" value="NZ_JBNILK010000012.1"/>
</dbReference>
<dbReference type="GO" id="GO:0006508">
    <property type="term" value="P:proteolysis"/>
    <property type="evidence" value="ECO:0007669"/>
    <property type="project" value="UniProtKB-KW"/>
</dbReference>
<dbReference type="EMBL" id="VTEQ01000010">
    <property type="protein sequence ID" value="TYS48251.1"/>
    <property type="molecule type" value="Genomic_DNA"/>
</dbReference>
<proteinExistence type="inferred from homology"/>
<keyword evidence="6" id="KW-0472">Membrane</keyword>
<keyword evidence="2" id="KW-0645">Protease</keyword>
<dbReference type="AlphaFoldDB" id="A0A5D4RD86"/>